<dbReference type="InterPro" id="IPR036597">
    <property type="entry name" value="Fido-like_dom_sf"/>
</dbReference>
<dbReference type="InterPro" id="IPR003812">
    <property type="entry name" value="Fido"/>
</dbReference>
<evidence type="ECO:0000313" key="2">
    <source>
        <dbReference type="EMBL" id="SER70861.1"/>
    </source>
</evidence>
<dbReference type="Proteomes" id="UP000198929">
    <property type="component" value="Unassembled WGS sequence"/>
</dbReference>
<dbReference type="Gene3D" id="1.20.120.1870">
    <property type="entry name" value="Fic/DOC protein, Fido domain"/>
    <property type="match status" value="1"/>
</dbReference>
<evidence type="ECO:0000313" key="3">
    <source>
        <dbReference type="Proteomes" id="UP000198929"/>
    </source>
</evidence>
<sequence>MTEPRDLFRLEALRPWLEDHGFHARDWGLLASALDRPWVTFAGEELYADVWHKAGALLDSIESSHPLLDGNKRLGVLLVSLLLRSYGVDDRSISDDQWFDPMVEVATHHPDVEAIAARLRQLAATPPNL</sequence>
<dbReference type="Pfam" id="PF02661">
    <property type="entry name" value="Fic"/>
    <property type="match status" value="1"/>
</dbReference>
<accession>A0A1H9RD72</accession>
<dbReference type="SUPFAM" id="SSF140931">
    <property type="entry name" value="Fic-like"/>
    <property type="match status" value="1"/>
</dbReference>
<name>A0A1H9RD72_9CORY</name>
<proteinExistence type="predicted"/>
<protein>
    <submittedName>
        <fullName evidence="2">Death on curing protein</fullName>
    </submittedName>
</protein>
<dbReference type="STRING" id="1121357.SAMN05661109_00861"/>
<keyword evidence="3" id="KW-1185">Reference proteome</keyword>
<reference evidence="3" key="1">
    <citation type="submission" date="2016-10" db="EMBL/GenBank/DDBJ databases">
        <authorList>
            <person name="Varghese N."/>
            <person name="Submissions S."/>
        </authorList>
    </citation>
    <scope>NUCLEOTIDE SEQUENCE [LARGE SCALE GENOMIC DNA]</scope>
    <source>
        <strain evidence="3">DSM 20524</strain>
    </source>
</reference>
<dbReference type="InterPro" id="IPR053737">
    <property type="entry name" value="Type_II_TA_Toxin"/>
</dbReference>
<gene>
    <name evidence="2" type="ORF">SAMN05661109_00861</name>
</gene>
<dbReference type="AlphaFoldDB" id="A0A1H9RD72"/>
<evidence type="ECO:0000259" key="1">
    <source>
        <dbReference type="PROSITE" id="PS51459"/>
    </source>
</evidence>
<feature type="domain" description="Fido" evidence="1">
    <location>
        <begin position="1"/>
        <end position="121"/>
    </location>
</feature>
<dbReference type="EMBL" id="FOGQ01000002">
    <property type="protein sequence ID" value="SER70861.1"/>
    <property type="molecule type" value="Genomic_DNA"/>
</dbReference>
<dbReference type="RefSeq" id="WP_092256630.1">
    <property type="nucleotide sequence ID" value="NZ_CP047199.1"/>
</dbReference>
<dbReference type="PROSITE" id="PS51459">
    <property type="entry name" value="FIDO"/>
    <property type="match status" value="1"/>
</dbReference>
<organism evidence="2 3">
    <name type="scientific">Corynebacterium cystitidis DSM 20524</name>
    <dbReference type="NCBI Taxonomy" id="1121357"/>
    <lineage>
        <taxon>Bacteria</taxon>
        <taxon>Bacillati</taxon>
        <taxon>Actinomycetota</taxon>
        <taxon>Actinomycetes</taxon>
        <taxon>Mycobacteriales</taxon>
        <taxon>Corynebacteriaceae</taxon>
        <taxon>Corynebacterium</taxon>
    </lineage>
</organism>